<keyword evidence="1" id="KW-0472">Membrane</keyword>
<feature type="transmembrane region" description="Helical" evidence="1">
    <location>
        <begin position="52"/>
        <end position="69"/>
    </location>
</feature>
<proteinExistence type="predicted"/>
<protein>
    <submittedName>
        <fullName evidence="2">DUF4345 domain-containing protein</fullName>
    </submittedName>
</protein>
<keyword evidence="1" id="KW-0812">Transmembrane</keyword>
<evidence type="ECO:0000313" key="3">
    <source>
        <dbReference type="Proteomes" id="UP000585050"/>
    </source>
</evidence>
<evidence type="ECO:0000256" key="1">
    <source>
        <dbReference type="SAM" id="Phobius"/>
    </source>
</evidence>
<dbReference type="Proteomes" id="UP000585050">
    <property type="component" value="Unassembled WGS sequence"/>
</dbReference>
<dbReference type="InterPro" id="IPR025597">
    <property type="entry name" value="DUF4345"/>
</dbReference>
<keyword evidence="1" id="KW-1133">Transmembrane helix</keyword>
<feature type="transmembrane region" description="Helical" evidence="1">
    <location>
        <begin position="106"/>
        <end position="124"/>
    </location>
</feature>
<reference evidence="2 3" key="1">
    <citation type="submission" date="2020-04" db="EMBL/GenBank/DDBJ databases">
        <title>Flammeovirga sp. SR4, a novel species isolated from seawater.</title>
        <authorList>
            <person name="Wang X."/>
        </authorList>
    </citation>
    <scope>NUCLEOTIDE SEQUENCE [LARGE SCALE GENOMIC DNA]</scope>
    <source>
        <strain evidence="2 3">SR4</strain>
    </source>
</reference>
<dbReference type="AlphaFoldDB" id="A0A7X8XYM5"/>
<feature type="transmembrane region" description="Helical" evidence="1">
    <location>
        <begin position="76"/>
        <end position="94"/>
    </location>
</feature>
<dbReference type="Pfam" id="PF14248">
    <property type="entry name" value="DUF4345"/>
    <property type="match status" value="1"/>
</dbReference>
<comment type="caution">
    <text evidence="2">The sequence shown here is derived from an EMBL/GenBank/DDBJ whole genome shotgun (WGS) entry which is preliminary data.</text>
</comment>
<evidence type="ECO:0000313" key="2">
    <source>
        <dbReference type="EMBL" id="NLR94351.1"/>
    </source>
</evidence>
<name>A0A7X8XYM5_9BACT</name>
<dbReference type="EMBL" id="JABAIL010000011">
    <property type="protein sequence ID" value="NLR94351.1"/>
    <property type="molecule type" value="Genomic_DNA"/>
</dbReference>
<gene>
    <name evidence="2" type="ORF">HGP29_24315</name>
</gene>
<keyword evidence="3" id="KW-1185">Reference proteome</keyword>
<organism evidence="2 3">
    <name type="scientific">Flammeovirga agarivorans</name>
    <dbReference type="NCBI Taxonomy" id="2726742"/>
    <lineage>
        <taxon>Bacteria</taxon>
        <taxon>Pseudomonadati</taxon>
        <taxon>Bacteroidota</taxon>
        <taxon>Cytophagia</taxon>
        <taxon>Cytophagales</taxon>
        <taxon>Flammeovirgaceae</taxon>
        <taxon>Flammeovirga</taxon>
    </lineage>
</organism>
<dbReference type="RefSeq" id="WP_168885062.1">
    <property type="nucleotide sequence ID" value="NZ_JABAIL010000011.1"/>
</dbReference>
<feature type="transmembrane region" description="Helical" evidence="1">
    <location>
        <begin position="9"/>
        <end position="32"/>
    </location>
</feature>
<accession>A0A7X8XYM5</accession>
<sequence>MNISKSSSILLFLSGIIGLYVGGSLVFFPEWLQAQSGIFLDNNPSHFSETRAPGTAILSASIFILVAVFKNEYRKLALGLTTLFFLSYGIGRLLSLFLDGMPAEGLFYAMIGEIAIGLSALILWKKSENFQIKS</sequence>